<name>A0ABQ9V180_SAGOE</name>
<organism evidence="2 3">
    <name type="scientific">Saguinus oedipus</name>
    <name type="common">Cotton-top tamarin</name>
    <name type="synonym">Oedipomidas oedipus</name>
    <dbReference type="NCBI Taxonomy" id="9490"/>
    <lineage>
        <taxon>Eukaryota</taxon>
        <taxon>Metazoa</taxon>
        <taxon>Chordata</taxon>
        <taxon>Craniata</taxon>
        <taxon>Vertebrata</taxon>
        <taxon>Euteleostomi</taxon>
        <taxon>Mammalia</taxon>
        <taxon>Eutheria</taxon>
        <taxon>Euarchontoglires</taxon>
        <taxon>Primates</taxon>
        <taxon>Haplorrhini</taxon>
        <taxon>Platyrrhini</taxon>
        <taxon>Cebidae</taxon>
        <taxon>Callitrichinae</taxon>
        <taxon>Saguinus</taxon>
    </lineage>
</organism>
<sequence>MSLDRQPKSYLTEHGSWLAYQAKASKDGRNITRSAASPRSKSLLLMAEAERPR</sequence>
<accession>A0ABQ9V180</accession>
<comment type="caution">
    <text evidence="2">The sequence shown here is derived from an EMBL/GenBank/DDBJ whole genome shotgun (WGS) entry which is preliminary data.</text>
</comment>
<gene>
    <name evidence="2" type="ORF">P7K49_016985</name>
</gene>
<dbReference type="EMBL" id="JASSZA010000008">
    <property type="protein sequence ID" value="KAK2103129.1"/>
    <property type="molecule type" value="Genomic_DNA"/>
</dbReference>
<dbReference type="Proteomes" id="UP001266305">
    <property type="component" value="Unassembled WGS sequence"/>
</dbReference>
<reference evidence="2 3" key="1">
    <citation type="submission" date="2023-05" db="EMBL/GenBank/DDBJ databases">
        <title>B98-5 Cell Line De Novo Hybrid Assembly: An Optical Mapping Approach.</title>
        <authorList>
            <person name="Kananen K."/>
            <person name="Auerbach J.A."/>
            <person name="Kautto E."/>
            <person name="Blachly J.S."/>
        </authorList>
    </citation>
    <scope>NUCLEOTIDE SEQUENCE [LARGE SCALE GENOMIC DNA]</scope>
    <source>
        <strain evidence="2">B95-8</strain>
        <tissue evidence="2">Cell line</tissue>
    </source>
</reference>
<protein>
    <submittedName>
        <fullName evidence="2">Uncharacterized protein</fullName>
    </submittedName>
</protein>
<evidence type="ECO:0000313" key="2">
    <source>
        <dbReference type="EMBL" id="KAK2103129.1"/>
    </source>
</evidence>
<feature type="non-terminal residue" evidence="2">
    <location>
        <position position="53"/>
    </location>
</feature>
<evidence type="ECO:0000313" key="3">
    <source>
        <dbReference type="Proteomes" id="UP001266305"/>
    </source>
</evidence>
<proteinExistence type="predicted"/>
<feature type="compositionally biased region" description="Polar residues" evidence="1">
    <location>
        <begin position="31"/>
        <end position="40"/>
    </location>
</feature>
<keyword evidence="3" id="KW-1185">Reference proteome</keyword>
<evidence type="ECO:0000256" key="1">
    <source>
        <dbReference type="SAM" id="MobiDB-lite"/>
    </source>
</evidence>
<feature type="region of interest" description="Disordered" evidence="1">
    <location>
        <begin position="25"/>
        <end position="53"/>
    </location>
</feature>